<dbReference type="InterPro" id="IPR018711">
    <property type="entry name" value="NAGPA"/>
</dbReference>
<feature type="chain" id="PRO_5008005819" evidence="1">
    <location>
        <begin position="37"/>
        <end position="369"/>
    </location>
</feature>
<dbReference type="PANTHER" id="PTHR40446:SF2">
    <property type="entry name" value="N-ACETYLGLUCOSAMINE-1-PHOSPHODIESTER ALPHA-N-ACETYLGLUCOSAMINIDASE"/>
    <property type="match status" value="1"/>
</dbReference>
<dbReference type="RefSeq" id="WP_060533796.1">
    <property type="nucleotide sequence ID" value="NZ_CP013023.1"/>
</dbReference>
<reference evidence="3 4" key="2">
    <citation type="journal article" date="2016" name="Int. J. Syst. Evol. Microbiol.">
        <title>Paenibacillus bovis sp. nov., isolated from raw yak (Bos grunniens) milk.</title>
        <authorList>
            <person name="Gao C."/>
            <person name="Han J."/>
            <person name="Liu Z."/>
            <person name="Xu X."/>
            <person name="Hang F."/>
            <person name="Wu Z."/>
        </authorList>
    </citation>
    <scope>NUCLEOTIDE SEQUENCE [LARGE SCALE GENOMIC DNA]</scope>
    <source>
        <strain evidence="3 4">BD3526</strain>
    </source>
</reference>
<dbReference type="PANTHER" id="PTHR40446">
    <property type="entry name" value="N-ACETYLGLUCOSAMINE-1-PHOSPHODIESTER ALPHA-N-ACETYLGLUCOSAMINIDASE"/>
    <property type="match status" value="1"/>
</dbReference>
<keyword evidence="1" id="KW-0732">Signal</keyword>
<dbReference type="EMBL" id="CP013023">
    <property type="protein sequence ID" value="ANF96175.1"/>
    <property type="molecule type" value="Genomic_DNA"/>
</dbReference>
<dbReference type="Proteomes" id="UP000078148">
    <property type="component" value="Chromosome"/>
</dbReference>
<reference evidence="4" key="1">
    <citation type="submission" date="2015-10" db="EMBL/GenBank/DDBJ databases">
        <title>Genome of Paenibacillus bovis sp. nov.</title>
        <authorList>
            <person name="Wu Z."/>
            <person name="Gao C."/>
            <person name="Liu Z."/>
            <person name="Zheng H."/>
        </authorList>
    </citation>
    <scope>NUCLEOTIDE SEQUENCE [LARGE SCALE GENOMIC DNA]</scope>
    <source>
        <strain evidence="4">BD3526</strain>
    </source>
</reference>
<evidence type="ECO:0000259" key="2">
    <source>
        <dbReference type="Pfam" id="PF09992"/>
    </source>
</evidence>
<dbReference type="AlphaFoldDB" id="A0A172ZEV9"/>
<dbReference type="OrthoDB" id="9809781at2"/>
<dbReference type="KEGG" id="pbv:AR543_09315"/>
<protein>
    <submittedName>
        <fullName evidence="3">Copper amine oxidase</fullName>
    </submittedName>
</protein>
<sequence length="369" mass="38028">MKKTTLLFGFVRGTAVLLCMMLLISIVPAASSSAIAAGSSTFKVSTQKVNAAGRTFTVQTVRIPKGTPTAVGLADRQVGHTASLAVIARSYGAGAAINGAFFEAYGGPPDPYGTLISGGRLMHLGRYGTTIGFTKDGTAKMDSLRISVTGTVTPAQGRGSSWYATWFNRTPGTAAGTSIVYTPDRGATTGFSGGIAVTVVQGKVTRKANNKNTSIPKNGYVIVYTGSEKSTADRFQPGAQVKMNIGYQDMHGKDIAWQDVVTAVGAGPRLVDHGQVALDAAAEGFQDPKILNASGARSGIAIMADGSVLIATVPGATMKQWAAVMQKLGARDAMNLDGGASSGMYANGKMITSAGRLLSNTLVFGGNRS</sequence>
<evidence type="ECO:0000256" key="1">
    <source>
        <dbReference type="SAM" id="SignalP"/>
    </source>
</evidence>
<organism evidence="3 4">
    <name type="scientific">Paenibacillus bovis</name>
    <dbReference type="NCBI Taxonomy" id="1616788"/>
    <lineage>
        <taxon>Bacteria</taxon>
        <taxon>Bacillati</taxon>
        <taxon>Bacillota</taxon>
        <taxon>Bacilli</taxon>
        <taxon>Bacillales</taxon>
        <taxon>Paenibacillaceae</taxon>
        <taxon>Paenibacillus</taxon>
    </lineage>
</organism>
<accession>A0A172ZEV9</accession>
<dbReference type="Pfam" id="PF09992">
    <property type="entry name" value="NAGPA"/>
    <property type="match status" value="1"/>
</dbReference>
<evidence type="ECO:0000313" key="3">
    <source>
        <dbReference type="EMBL" id="ANF96175.1"/>
    </source>
</evidence>
<keyword evidence="4" id="KW-1185">Reference proteome</keyword>
<gene>
    <name evidence="3" type="ORF">AR543_09315</name>
</gene>
<feature type="domain" description="Phosphodiester glycosidase" evidence="2">
    <location>
        <begin position="196"/>
        <end position="363"/>
    </location>
</feature>
<proteinExistence type="predicted"/>
<name>A0A172ZEV9_9BACL</name>
<feature type="signal peptide" evidence="1">
    <location>
        <begin position="1"/>
        <end position="36"/>
    </location>
</feature>
<evidence type="ECO:0000313" key="4">
    <source>
        <dbReference type="Proteomes" id="UP000078148"/>
    </source>
</evidence>
<dbReference type="STRING" id="1616788.AR543_09315"/>